<keyword evidence="7" id="KW-1185">Reference proteome</keyword>
<dbReference type="PROSITE" id="PS01081">
    <property type="entry name" value="HTH_TETR_1"/>
    <property type="match status" value="1"/>
</dbReference>
<evidence type="ECO:0000256" key="1">
    <source>
        <dbReference type="ARBA" id="ARBA00023015"/>
    </source>
</evidence>
<keyword evidence="3" id="KW-0804">Transcription</keyword>
<accession>A0ABQ0A6L9</accession>
<dbReference type="Proteomes" id="UP001465153">
    <property type="component" value="Unassembled WGS sequence"/>
</dbReference>
<evidence type="ECO:0000256" key="4">
    <source>
        <dbReference type="PROSITE-ProRule" id="PRU00335"/>
    </source>
</evidence>
<proteinExistence type="predicted"/>
<reference evidence="6 7" key="1">
    <citation type="submission" date="2024-04" db="EMBL/GenBank/DDBJ databases">
        <title>Draft genome sequence of Sessilibacter corallicola NBRC 116591.</title>
        <authorList>
            <person name="Miyakawa T."/>
            <person name="Kusuya Y."/>
            <person name="Miura T."/>
        </authorList>
    </citation>
    <scope>NUCLEOTIDE SEQUENCE [LARGE SCALE GENOMIC DNA]</scope>
    <source>
        <strain evidence="6 7">KU-00831-HH</strain>
    </source>
</reference>
<comment type="caution">
    <text evidence="6">The sequence shown here is derived from an EMBL/GenBank/DDBJ whole genome shotgun (WGS) entry which is preliminary data.</text>
</comment>
<dbReference type="PANTHER" id="PTHR47506:SF10">
    <property type="entry name" value="TRANSCRIPTIONAL REGULATORY PROTEIN"/>
    <property type="match status" value="1"/>
</dbReference>
<dbReference type="Pfam" id="PF00440">
    <property type="entry name" value="TetR_N"/>
    <property type="match status" value="1"/>
</dbReference>
<dbReference type="InterPro" id="IPR001647">
    <property type="entry name" value="HTH_TetR"/>
</dbReference>
<dbReference type="InterPro" id="IPR023772">
    <property type="entry name" value="DNA-bd_HTH_TetR-type_CS"/>
</dbReference>
<dbReference type="Gene3D" id="1.10.357.10">
    <property type="entry name" value="Tetracycline Repressor, domain 2"/>
    <property type="match status" value="1"/>
</dbReference>
<dbReference type="EMBL" id="BAABWN010000003">
    <property type="protein sequence ID" value="GAA6167281.1"/>
    <property type="molecule type" value="Genomic_DNA"/>
</dbReference>
<feature type="domain" description="HTH tetR-type" evidence="5">
    <location>
        <begin position="5"/>
        <end position="65"/>
    </location>
</feature>
<protein>
    <recommendedName>
        <fullName evidence="5">HTH tetR-type domain-containing protein</fullName>
    </recommendedName>
</protein>
<dbReference type="SUPFAM" id="SSF46689">
    <property type="entry name" value="Homeodomain-like"/>
    <property type="match status" value="1"/>
</dbReference>
<keyword evidence="1" id="KW-0805">Transcription regulation</keyword>
<keyword evidence="2 4" id="KW-0238">DNA-binding</keyword>
<dbReference type="PRINTS" id="PR00455">
    <property type="entry name" value="HTHTETR"/>
</dbReference>
<dbReference type="InterPro" id="IPR009057">
    <property type="entry name" value="Homeodomain-like_sf"/>
</dbReference>
<evidence type="ECO:0000313" key="6">
    <source>
        <dbReference type="EMBL" id="GAA6167281.1"/>
    </source>
</evidence>
<dbReference type="PROSITE" id="PS50977">
    <property type="entry name" value="HTH_TETR_2"/>
    <property type="match status" value="1"/>
</dbReference>
<evidence type="ECO:0000256" key="2">
    <source>
        <dbReference type="ARBA" id="ARBA00023125"/>
    </source>
</evidence>
<evidence type="ECO:0000256" key="3">
    <source>
        <dbReference type="ARBA" id="ARBA00023163"/>
    </source>
</evidence>
<evidence type="ECO:0000259" key="5">
    <source>
        <dbReference type="PROSITE" id="PS50977"/>
    </source>
</evidence>
<organism evidence="6 7">
    <name type="scientific">Sessilibacter corallicola</name>
    <dbReference type="NCBI Taxonomy" id="2904075"/>
    <lineage>
        <taxon>Bacteria</taxon>
        <taxon>Pseudomonadati</taxon>
        <taxon>Pseudomonadota</taxon>
        <taxon>Gammaproteobacteria</taxon>
        <taxon>Cellvibrionales</taxon>
        <taxon>Cellvibrionaceae</taxon>
        <taxon>Sessilibacter</taxon>
    </lineage>
</organism>
<name>A0ABQ0A6L9_9GAMM</name>
<dbReference type="PANTHER" id="PTHR47506">
    <property type="entry name" value="TRANSCRIPTIONAL REGULATORY PROTEIN"/>
    <property type="match status" value="1"/>
</dbReference>
<gene>
    <name evidence="6" type="ORF">NBRC116591_10910</name>
</gene>
<sequence length="204" mass="22769">MAKAKFDRTEVVDAAMQLFWQRGYQAASMQDVFQATGLQPGSLYNAFGSKAGLFEEALRYYSKTSFENLTKELSEASSIDIGICNVLLRMMREAQETEYCSCFLVKSQLELKSSGDDALATVVVEQLKHFEDLFAEALQTSESSEESKGKTTSVLLNLFGIRVYGYLGQGYEHMLNGVRTSLPWLPWEEALNLPVNAYPAAVIQ</sequence>
<dbReference type="RefSeq" id="WP_353301966.1">
    <property type="nucleotide sequence ID" value="NZ_BAABWN010000003.1"/>
</dbReference>
<evidence type="ECO:0000313" key="7">
    <source>
        <dbReference type="Proteomes" id="UP001465153"/>
    </source>
</evidence>
<feature type="DNA-binding region" description="H-T-H motif" evidence="4">
    <location>
        <begin position="28"/>
        <end position="47"/>
    </location>
</feature>